<name>A0A6J4TW06_9ACTN</name>
<sequence length="184" mass="20682">MGTAPEVEVFQLGYVMDGERVRRLEAPYIVEYVSQTVIRMQSTETIRAKLLSPRSLNPDADYVAELQAIVEEQRIFRKDREAIKQAVIACCEASELSKVAPPFLGKLRGLSPSHKPKEREEALAQLGYTLSATRNAVAHAKANYEPTGEECPQEHLVAFAECAKLTAQQAVRWYHSRPEEVRVL</sequence>
<organism evidence="1">
    <name type="scientific">uncultured Rubrobacteraceae bacterium</name>
    <dbReference type="NCBI Taxonomy" id="349277"/>
    <lineage>
        <taxon>Bacteria</taxon>
        <taxon>Bacillati</taxon>
        <taxon>Actinomycetota</taxon>
        <taxon>Rubrobacteria</taxon>
        <taxon>Rubrobacterales</taxon>
        <taxon>Rubrobacteraceae</taxon>
        <taxon>environmental samples</taxon>
    </lineage>
</organism>
<protein>
    <submittedName>
        <fullName evidence="1">Uncharacterized protein</fullName>
    </submittedName>
</protein>
<evidence type="ECO:0000313" key="1">
    <source>
        <dbReference type="EMBL" id="CAA9533410.1"/>
    </source>
</evidence>
<dbReference type="EMBL" id="CADCVM010000501">
    <property type="protein sequence ID" value="CAA9533410.1"/>
    <property type="molecule type" value="Genomic_DNA"/>
</dbReference>
<accession>A0A6J4TW06</accession>
<proteinExistence type="predicted"/>
<gene>
    <name evidence="1" type="ORF">AVDCRST_MAG05-4628</name>
</gene>
<dbReference type="AlphaFoldDB" id="A0A6J4TW06"/>
<reference evidence="1" key="1">
    <citation type="submission" date="2020-02" db="EMBL/GenBank/DDBJ databases">
        <authorList>
            <person name="Meier V. D."/>
        </authorList>
    </citation>
    <scope>NUCLEOTIDE SEQUENCE</scope>
    <source>
        <strain evidence="1">AVDCRST_MAG05</strain>
    </source>
</reference>